<evidence type="ECO:0000256" key="2">
    <source>
        <dbReference type="ARBA" id="ARBA00006679"/>
    </source>
</evidence>
<dbReference type="EMBL" id="CP040749">
    <property type="protein sequence ID" value="QCX38927.1"/>
    <property type="molecule type" value="Genomic_DNA"/>
</dbReference>
<sequence length="132" mass="14383">MKKDIDFGLLLLRIVIGGLMLFHGVAKLSNLDGIKNILTEAGLSTMIAYGVYITELIAPLLIMIGFRIRLASLVFFFGMTAALALAHSEDLFAISKTGALEIELLLLYAFGGLVFFFTGSGRYAVTTSNKWD</sequence>
<keyword evidence="3" id="KW-1003">Cell membrane</keyword>
<comment type="similarity">
    <text evidence="2">Belongs to the DoxX family.</text>
</comment>
<reference evidence="8 9" key="1">
    <citation type="submission" date="2019-05" db="EMBL/GenBank/DDBJ databases">
        <title>Algicella ahnfeltiae gen. nov., sp. nov., a novel marine bacterium of the family Flavobacteriaceae isolated from a red alga.</title>
        <authorList>
            <person name="Nedashkovskaya O.I."/>
            <person name="Kukhlevskiy A.D."/>
            <person name="Kim S.-G."/>
            <person name="Zhukova N.V."/>
            <person name="Mikhailov V.V."/>
        </authorList>
    </citation>
    <scope>NUCLEOTIDE SEQUENCE [LARGE SCALE GENOMIC DNA]</scope>
    <source>
        <strain evidence="8 9">10Alg115</strain>
    </source>
</reference>
<dbReference type="Pfam" id="PF07681">
    <property type="entry name" value="DoxX"/>
    <property type="match status" value="1"/>
</dbReference>
<feature type="transmembrane region" description="Helical" evidence="7">
    <location>
        <begin position="7"/>
        <end position="26"/>
    </location>
</feature>
<keyword evidence="6 7" id="KW-0472">Membrane</keyword>
<dbReference type="InterPro" id="IPR032808">
    <property type="entry name" value="DoxX"/>
</dbReference>
<dbReference type="PANTHER" id="PTHR33452:SF1">
    <property type="entry name" value="INNER MEMBRANE PROTEIN YPHA-RELATED"/>
    <property type="match status" value="1"/>
</dbReference>
<evidence type="ECO:0000256" key="5">
    <source>
        <dbReference type="ARBA" id="ARBA00022989"/>
    </source>
</evidence>
<evidence type="ECO:0000256" key="6">
    <source>
        <dbReference type="ARBA" id="ARBA00023136"/>
    </source>
</evidence>
<gene>
    <name evidence="8" type="ORF">FF125_10945</name>
</gene>
<evidence type="ECO:0000256" key="4">
    <source>
        <dbReference type="ARBA" id="ARBA00022692"/>
    </source>
</evidence>
<evidence type="ECO:0000256" key="7">
    <source>
        <dbReference type="SAM" id="Phobius"/>
    </source>
</evidence>
<accession>A0A5B7TVK9</accession>
<keyword evidence="4 7" id="KW-0812">Transmembrane</keyword>
<comment type="subcellular location">
    <subcellularLocation>
        <location evidence="1">Cell membrane</location>
        <topology evidence="1">Multi-pass membrane protein</topology>
    </subcellularLocation>
</comment>
<protein>
    <submittedName>
        <fullName evidence="8">DoxX family protein</fullName>
    </submittedName>
</protein>
<organism evidence="8 9">
    <name type="scientific">Aureibaculum algae</name>
    <dbReference type="NCBI Taxonomy" id="2584122"/>
    <lineage>
        <taxon>Bacteria</taxon>
        <taxon>Pseudomonadati</taxon>
        <taxon>Bacteroidota</taxon>
        <taxon>Flavobacteriia</taxon>
        <taxon>Flavobacteriales</taxon>
        <taxon>Flavobacteriaceae</taxon>
        <taxon>Aureibaculum</taxon>
    </lineage>
</organism>
<dbReference type="KEGG" id="fbe:FF125_10945"/>
<dbReference type="AlphaFoldDB" id="A0A5B7TVK9"/>
<keyword evidence="9" id="KW-1185">Reference proteome</keyword>
<dbReference type="Proteomes" id="UP000306229">
    <property type="component" value="Chromosome"/>
</dbReference>
<dbReference type="InterPro" id="IPR051907">
    <property type="entry name" value="DoxX-like_oxidoreductase"/>
</dbReference>
<proteinExistence type="inferred from homology"/>
<dbReference type="RefSeq" id="WP_138949806.1">
    <property type="nucleotide sequence ID" value="NZ_CP040749.1"/>
</dbReference>
<feature type="transmembrane region" description="Helical" evidence="7">
    <location>
        <begin position="106"/>
        <end position="125"/>
    </location>
</feature>
<evidence type="ECO:0000313" key="8">
    <source>
        <dbReference type="EMBL" id="QCX38927.1"/>
    </source>
</evidence>
<evidence type="ECO:0000256" key="1">
    <source>
        <dbReference type="ARBA" id="ARBA00004651"/>
    </source>
</evidence>
<feature type="transmembrane region" description="Helical" evidence="7">
    <location>
        <begin position="46"/>
        <end position="66"/>
    </location>
</feature>
<dbReference type="OrthoDB" id="280866at2"/>
<name>A0A5B7TVK9_9FLAO</name>
<keyword evidence="5 7" id="KW-1133">Transmembrane helix</keyword>
<dbReference type="GO" id="GO:0005886">
    <property type="term" value="C:plasma membrane"/>
    <property type="evidence" value="ECO:0007669"/>
    <property type="project" value="UniProtKB-SubCell"/>
</dbReference>
<evidence type="ECO:0000313" key="9">
    <source>
        <dbReference type="Proteomes" id="UP000306229"/>
    </source>
</evidence>
<dbReference type="PANTHER" id="PTHR33452">
    <property type="entry name" value="OXIDOREDUCTASE CATD-RELATED"/>
    <property type="match status" value="1"/>
</dbReference>
<feature type="transmembrane region" description="Helical" evidence="7">
    <location>
        <begin position="73"/>
        <end position="94"/>
    </location>
</feature>
<evidence type="ECO:0000256" key="3">
    <source>
        <dbReference type="ARBA" id="ARBA00022475"/>
    </source>
</evidence>